<proteinExistence type="predicted"/>
<dbReference type="Pfam" id="PF03479">
    <property type="entry name" value="PCC"/>
    <property type="match status" value="1"/>
</dbReference>
<dbReference type="CDD" id="cd11378">
    <property type="entry name" value="DUF296"/>
    <property type="match status" value="1"/>
</dbReference>
<dbReference type="EMBL" id="CP064760">
    <property type="protein sequence ID" value="QPE04810.1"/>
    <property type="molecule type" value="Genomic_DNA"/>
</dbReference>
<dbReference type="InterPro" id="IPR005175">
    <property type="entry name" value="PPC_dom"/>
</dbReference>
<reference evidence="2 3" key="1">
    <citation type="submission" date="2020-11" db="EMBL/GenBank/DDBJ databases">
        <title>Amino acid is mineralized and recycled by bacteria in oceanic microbiome.</title>
        <authorList>
            <person name="Zheng L.Y."/>
        </authorList>
    </citation>
    <scope>NUCLEOTIDE SEQUENCE [LARGE SCALE GENOMIC DNA]</scope>
    <source>
        <strain evidence="2 3">A32-1</strain>
    </source>
</reference>
<dbReference type="AlphaFoldDB" id="A0A7S8MYC3"/>
<dbReference type="RefSeq" id="WP_195692837.1">
    <property type="nucleotide sequence ID" value="NZ_CP064760.1"/>
</dbReference>
<dbReference type="PROSITE" id="PS51742">
    <property type="entry name" value="PPC"/>
    <property type="match status" value="1"/>
</dbReference>
<name>A0A7S8MYC3_9MICO</name>
<dbReference type="Proteomes" id="UP000594480">
    <property type="component" value="Chromosome"/>
</dbReference>
<dbReference type="KEGG" id="msf:IT882_01285"/>
<feature type="domain" description="PPC" evidence="1">
    <location>
        <begin position="6"/>
        <end position="149"/>
    </location>
</feature>
<gene>
    <name evidence="2" type="ORF">IT882_01285</name>
</gene>
<sequence>MRSAPITTGRQWMLVLEPGEELLETITDWCVRTGVTQGTITLLGAFRSVRLIGTHGPLDDEEPPLPDAVDVAYVEGSGSGTITTVDGSPKPHIHAAVGVKSQGAAAYAGHVLRAEAHYTVEATVTEVVSPTFVLRPDAEAFGLTSLHFVDGVTQS</sequence>
<keyword evidence="3" id="KW-1185">Reference proteome</keyword>
<organism evidence="2 3">
    <name type="scientific">Microbacterium schleiferi</name>
    <dbReference type="NCBI Taxonomy" id="69362"/>
    <lineage>
        <taxon>Bacteria</taxon>
        <taxon>Bacillati</taxon>
        <taxon>Actinomycetota</taxon>
        <taxon>Actinomycetes</taxon>
        <taxon>Micrococcales</taxon>
        <taxon>Microbacteriaceae</taxon>
        <taxon>Microbacterium</taxon>
    </lineage>
</organism>
<protein>
    <submittedName>
        <fullName evidence="2">DUF296 domain-containing protein</fullName>
    </submittedName>
</protein>
<accession>A0A7S8MYC3</accession>
<dbReference type="Gene3D" id="3.30.1330.80">
    <property type="entry name" value="Hypothetical protein, similar to alpha- acetolactate decarboxylase, domain 2"/>
    <property type="match status" value="1"/>
</dbReference>
<evidence type="ECO:0000313" key="2">
    <source>
        <dbReference type="EMBL" id="QPE04810.1"/>
    </source>
</evidence>
<dbReference type="SUPFAM" id="SSF117856">
    <property type="entry name" value="AF0104/ALDC/Ptd012-like"/>
    <property type="match status" value="1"/>
</dbReference>
<evidence type="ECO:0000259" key="1">
    <source>
        <dbReference type="PROSITE" id="PS51742"/>
    </source>
</evidence>
<evidence type="ECO:0000313" key="3">
    <source>
        <dbReference type="Proteomes" id="UP000594480"/>
    </source>
</evidence>